<reference evidence="1 2" key="1">
    <citation type="submission" date="2019-08" db="EMBL/GenBank/DDBJ databases">
        <authorList>
            <person name="Herpell B J."/>
        </authorList>
    </citation>
    <scope>NUCLEOTIDE SEQUENCE [LARGE SCALE GENOMIC DNA]</scope>
    <source>
        <strain evidence="2">Msb3</strain>
    </source>
</reference>
<proteinExistence type="predicted"/>
<protein>
    <recommendedName>
        <fullName evidence="3">DUF3800 domain-containing protein</fullName>
    </recommendedName>
</protein>
<name>A0A5Q4YVP1_9BURK</name>
<evidence type="ECO:0000313" key="2">
    <source>
        <dbReference type="Proteomes" id="UP000325811"/>
    </source>
</evidence>
<organism evidence="1 2">
    <name type="scientific">Paraburkholderia dioscoreae</name>
    <dbReference type="NCBI Taxonomy" id="2604047"/>
    <lineage>
        <taxon>Bacteria</taxon>
        <taxon>Pseudomonadati</taxon>
        <taxon>Pseudomonadota</taxon>
        <taxon>Betaproteobacteria</taxon>
        <taxon>Burkholderiales</taxon>
        <taxon>Burkholderiaceae</taxon>
        <taxon>Paraburkholderia</taxon>
    </lineage>
</organism>
<dbReference type="KEGG" id="pdio:PDMSB3_2672"/>
<dbReference type="InterPro" id="IPR024524">
    <property type="entry name" value="DUF3800"/>
</dbReference>
<evidence type="ECO:0008006" key="3">
    <source>
        <dbReference type="Google" id="ProtNLM"/>
    </source>
</evidence>
<dbReference type="AlphaFoldDB" id="A0A5Q4YVP1"/>
<keyword evidence="2" id="KW-1185">Reference proteome</keyword>
<accession>A0A5Q4YVP1</accession>
<sequence length="357" mass="40107">MKAIYCDEAGNSGQRLLDAEQPHFVLVSNDFGTEEATSLLTHVQSPQGAEPKFKTLRKSPDGINRLIRFLSDPRLDNSRLVIHCFDKKFMVVTKMVDLVVETLQHEMGRDLYQGGANLAMSNMMHFCLPEFCGEAVAEKLLEAFVELMRARTDEAVQAYYLAAREAVDASADNDFRNFLAPFADQELFHTWFDGMGPNVLDPAIPALFSQMGVWGARKSDRFRVVHDKSKPILATQDQFEQMMAMSGEPSQLVGYDRRKFHFPLRATSLEQGDSKEHPQIQVSDLCVGAVARFMKYKDSGVPDTLTEAFVDLVGHRWEFDGVMPSAAVTPKDLKTDSTDARNPIDAILSHLVRRGRK</sequence>
<evidence type="ECO:0000313" key="1">
    <source>
        <dbReference type="EMBL" id="VVD29128.1"/>
    </source>
</evidence>
<dbReference type="RefSeq" id="WP_165186300.1">
    <property type="nucleotide sequence ID" value="NZ_LR699553.1"/>
</dbReference>
<dbReference type="Pfam" id="PF12686">
    <property type="entry name" value="DUF3800"/>
    <property type="match status" value="1"/>
</dbReference>
<dbReference type="EMBL" id="LR699553">
    <property type="protein sequence ID" value="VVD29128.1"/>
    <property type="molecule type" value="Genomic_DNA"/>
</dbReference>
<dbReference type="Proteomes" id="UP000325811">
    <property type="component" value="Chromosome I"/>
</dbReference>
<gene>
    <name evidence="1" type="ORF">PDMSB3_2672</name>
</gene>